<keyword evidence="1 2" id="KW-0819">tRNA processing</keyword>
<feature type="binding site" evidence="2">
    <location>
        <position position="102"/>
    </location>
    <ligand>
        <name>ATP</name>
        <dbReference type="ChEBI" id="CHEBI:30616"/>
    </ligand>
</feature>
<dbReference type="PANTHER" id="PTHR37825">
    <property type="entry name" value="TRNA(MET) CYTIDINE ACETATE LIGASE"/>
    <property type="match status" value="1"/>
</dbReference>
<keyword evidence="2" id="KW-0547">Nucleotide-binding</keyword>
<comment type="caution">
    <text evidence="3">The sequence shown here is derived from an EMBL/GenBank/DDBJ whole genome shotgun (WGS) entry which is preliminary data.</text>
</comment>
<dbReference type="InterPro" id="IPR014729">
    <property type="entry name" value="Rossmann-like_a/b/a_fold"/>
</dbReference>
<accession>A0ABS2MMK1</accession>
<dbReference type="Proteomes" id="UP000767854">
    <property type="component" value="Unassembled WGS sequence"/>
</dbReference>
<comment type="catalytic activity">
    <reaction evidence="2">
        <text>cytidine(34) in elongator tRNA(Met) + acetate + ATP = N(4)-acetylcytidine(34) in elongator tRNA(Met) + AMP + diphosphate</text>
        <dbReference type="Rhea" id="RHEA:58144"/>
        <dbReference type="Rhea" id="RHEA-COMP:10693"/>
        <dbReference type="Rhea" id="RHEA-COMP:10694"/>
        <dbReference type="ChEBI" id="CHEBI:30089"/>
        <dbReference type="ChEBI" id="CHEBI:30616"/>
        <dbReference type="ChEBI" id="CHEBI:33019"/>
        <dbReference type="ChEBI" id="CHEBI:74900"/>
        <dbReference type="ChEBI" id="CHEBI:82748"/>
        <dbReference type="ChEBI" id="CHEBI:456215"/>
    </reaction>
</comment>
<evidence type="ECO:0000256" key="2">
    <source>
        <dbReference type="HAMAP-Rule" id="MF_01539"/>
    </source>
</evidence>
<name>A0ABS2MMK1_9FIRM</name>
<gene>
    <name evidence="2" type="primary">tmcAL</name>
    <name evidence="3" type="ORF">JOC49_000061</name>
</gene>
<dbReference type="SUPFAM" id="SSF52374">
    <property type="entry name" value="Nucleotidylyl transferase"/>
    <property type="match status" value="1"/>
</dbReference>
<proteinExistence type="inferred from homology"/>
<keyword evidence="2" id="KW-0067">ATP-binding</keyword>
<dbReference type="NCBIfam" id="NF010191">
    <property type="entry name" value="PRK13670.1"/>
    <property type="match status" value="1"/>
</dbReference>
<keyword evidence="2" id="KW-0963">Cytoplasm</keyword>
<feature type="binding site" evidence="2">
    <location>
        <position position="161"/>
    </location>
    <ligand>
        <name>ATP</name>
        <dbReference type="ChEBI" id="CHEBI:30616"/>
    </ligand>
</feature>
<keyword evidence="2" id="KW-0694">RNA-binding</keyword>
<dbReference type="HAMAP" id="MF_01539">
    <property type="entry name" value="TmcAL"/>
    <property type="match status" value="1"/>
</dbReference>
<sequence length="399" mass="45028">MKIIGIVSEYNPFHKGHKYQIDKSLELTNADGVIAIMSGNFVQRGLPAFLDKWTRAEMALQSGVNLVLELPTFYATASAEDFAKGAISLLNATGVVTHLSFGSEVDSLDEITKIATLLANEPMAYKNLLKNQLQIGHSFAKARNIAINQHMGTDINLNQPNMILGIEYLKHLIRLNSKISPLLIKRVGSAYHDTNLYHDISSASAIREKYFDPTVDFNFKNHLPPQAVKVIENTPYMPVNIETFENQIFSLLRRLTPIELRQYREVTEGLENKIVNVINQTTTYSDLINALKSKRYAETKLNRMLLNIFLGIKPFDCNLEKFGYLRLLGMDSIGQKIVKNMKSSASLPIITNLNRMEKSLKTNPLIELDVRASNLYALGQNSQILKRGGRDYLEQIIRV</sequence>
<evidence type="ECO:0000313" key="3">
    <source>
        <dbReference type="EMBL" id="MBM7560552.1"/>
    </source>
</evidence>
<keyword evidence="2" id="KW-0436">Ligase</keyword>
<dbReference type="PANTHER" id="PTHR37825:SF1">
    <property type="entry name" value="TRNA(MET) CYTIDINE ACETATE LIGASE"/>
    <property type="match status" value="1"/>
</dbReference>
<dbReference type="Gene3D" id="3.40.50.620">
    <property type="entry name" value="HUPs"/>
    <property type="match status" value="1"/>
</dbReference>
<comment type="caution">
    <text evidence="2">Lacks conserved residue(s) required for the propagation of feature annotation.</text>
</comment>
<keyword evidence="2" id="KW-0820">tRNA-binding</keyword>
<protein>
    <recommendedName>
        <fullName evidence="2">tRNA(Met) cytidine acetate ligase</fullName>
        <ecNumber evidence="2">6.3.4.-</ecNumber>
    </recommendedName>
</protein>
<feature type="binding site" evidence="2">
    <location>
        <begin position="7"/>
        <end position="20"/>
    </location>
    <ligand>
        <name>ATP</name>
        <dbReference type="ChEBI" id="CHEBI:30616"/>
    </ligand>
</feature>
<comment type="similarity">
    <text evidence="2">Belongs to the TmcAL family.</text>
</comment>
<evidence type="ECO:0000313" key="4">
    <source>
        <dbReference type="Proteomes" id="UP000767854"/>
    </source>
</evidence>
<dbReference type="Pfam" id="PF05636">
    <property type="entry name" value="HIGH_NTase1"/>
    <property type="match status" value="1"/>
</dbReference>
<dbReference type="EC" id="6.3.4.-" evidence="2"/>
<comment type="function">
    <text evidence="2">Catalyzes the formation of N(4)-acetylcytidine (ac(4)C) at the wobble position of elongator tRNA(Met), using acetate and ATP as substrates. First activates an acetate ion to form acetyladenylate (Ac-AMP) and then transfers the acetyl group to tRNA to form ac(4)C34.</text>
</comment>
<evidence type="ECO:0000256" key="1">
    <source>
        <dbReference type="ARBA" id="ARBA00022694"/>
    </source>
</evidence>
<dbReference type="EMBL" id="JAFBDT010000001">
    <property type="protein sequence ID" value="MBM7560552.1"/>
    <property type="molecule type" value="Genomic_DNA"/>
</dbReference>
<dbReference type="RefSeq" id="WP_204661073.1">
    <property type="nucleotide sequence ID" value="NZ_JAFBDT010000001.1"/>
</dbReference>
<feature type="binding site" evidence="2">
    <location>
        <position position="186"/>
    </location>
    <ligand>
        <name>ATP</name>
        <dbReference type="ChEBI" id="CHEBI:30616"/>
    </ligand>
</feature>
<comment type="subcellular location">
    <subcellularLocation>
        <location evidence="2">Cytoplasm</location>
    </subcellularLocation>
</comment>
<dbReference type="InterPro" id="IPR008513">
    <property type="entry name" value="tRNA(Met)_cyd_acetate_ligase"/>
</dbReference>
<organism evidence="3 4">
    <name type="scientific">Fusibacter tunisiensis</name>
    <dbReference type="NCBI Taxonomy" id="1008308"/>
    <lineage>
        <taxon>Bacteria</taxon>
        <taxon>Bacillati</taxon>
        <taxon>Bacillota</taxon>
        <taxon>Clostridia</taxon>
        <taxon>Eubacteriales</taxon>
        <taxon>Eubacteriales Family XII. Incertae Sedis</taxon>
        <taxon>Fusibacter</taxon>
    </lineage>
</organism>
<reference evidence="3 4" key="1">
    <citation type="submission" date="2021-01" db="EMBL/GenBank/DDBJ databases">
        <title>Genomic Encyclopedia of Type Strains, Phase IV (KMG-IV): sequencing the most valuable type-strain genomes for metagenomic binning, comparative biology and taxonomic classification.</title>
        <authorList>
            <person name="Goeker M."/>
        </authorList>
    </citation>
    <scope>NUCLEOTIDE SEQUENCE [LARGE SCALE GENOMIC DNA]</scope>
    <source>
        <strain evidence="3 4">DSM 24436</strain>
    </source>
</reference>
<keyword evidence="4" id="KW-1185">Reference proteome</keyword>